<evidence type="ECO:0000256" key="1">
    <source>
        <dbReference type="SAM" id="Phobius"/>
    </source>
</evidence>
<evidence type="ECO:0000313" key="2">
    <source>
        <dbReference type="EMBL" id="GAA1239932.1"/>
    </source>
</evidence>
<organism evidence="2 3">
    <name type="scientific">Prauserella halophila</name>
    <dbReference type="NCBI Taxonomy" id="185641"/>
    <lineage>
        <taxon>Bacteria</taxon>
        <taxon>Bacillati</taxon>
        <taxon>Actinomycetota</taxon>
        <taxon>Actinomycetes</taxon>
        <taxon>Pseudonocardiales</taxon>
        <taxon>Pseudonocardiaceae</taxon>
        <taxon>Prauserella</taxon>
    </lineage>
</organism>
<gene>
    <name evidence="2" type="ORF">GCM10009676_25880</name>
</gene>
<keyword evidence="1" id="KW-0812">Transmembrane</keyword>
<keyword evidence="1" id="KW-1133">Transmembrane helix</keyword>
<accession>A0ABN1WB91</accession>
<feature type="transmembrane region" description="Helical" evidence="1">
    <location>
        <begin position="16"/>
        <end position="35"/>
    </location>
</feature>
<feature type="transmembrane region" description="Helical" evidence="1">
    <location>
        <begin position="117"/>
        <end position="135"/>
    </location>
</feature>
<keyword evidence="1" id="KW-0472">Membrane</keyword>
<reference evidence="2 3" key="1">
    <citation type="journal article" date="2019" name="Int. J. Syst. Evol. Microbiol.">
        <title>The Global Catalogue of Microorganisms (GCM) 10K type strain sequencing project: providing services to taxonomists for standard genome sequencing and annotation.</title>
        <authorList>
            <consortium name="The Broad Institute Genomics Platform"/>
            <consortium name="The Broad Institute Genome Sequencing Center for Infectious Disease"/>
            <person name="Wu L."/>
            <person name="Ma J."/>
        </authorList>
    </citation>
    <scope>NUCLEOTIDE SEQUENCE [LARGE SCALE GENOMIC DNA]</scope>
    <source>
        <strain evidence="2 3">JCM 13023</strain>
    </source>
</reference>
<feature type="transmembrane region" description="Helical" evidence="1">
    <location>
        <begin position="93"/>
        <end position="111"/>
    </location>
</feature>
<comment type="caution">
    <text evidence="2">The sequence shown here is derived from an EMBL/GenBank/DDBJ whole genome shotgun (WGS) entry which is preliminary data.</text>
</comment>
<dbReference type="EMBL" id="BAAALN010000006">
    <property type="protein sequence ID" value="GAA1239932.1"/>
    <property type="molecule type" value="Genomic_DNA"/>
</dbReference>
<name>A0ABN1WB91_9PSEU</name>
<sequence>MESSLDTTRPKAPARAYVLMVVTGLALAAAVGLLAATLRSDDWWPTFAVFAATTAGPLLSLTWLVFVARYTVRPDSHRDDNAESRWLTEATSSAFHDLVIMCGIALFLLSISGIEVGAAAALSGVLVVAAVDTVVRYQLLKRRAA</sequence>
<protein>
    <submittedName>
        <fullName evidence="2">Uncharacterized protein</fullName>
    </submittedName>
</protein>
<feature type="transmembrane region" description="Helical" evidence="1">
    <location>
        <begin position="47"/>
        <end position="72"/>
    </location>
</feature>
<evidence type="ECO:0000313" key="3">
    <source>
        <dbReference type="Proteomes" id="UP001500653"/>
    </source>
</evidence>
<proteinExistence type="predicted"/>
<keyword evidence="3" id="KW-1185">Reference proteome</keyword>
<dbReference type="RefSeq" id="WP_253862423.1">
    <property type="nucleotide sequence ID" value="NZ_BAAALN010000006.1"/>
</dbReference>
<dbReference type="Proteomes" id="UP001500653">
    <property type="component" value="Unassembled WGS sequence"/>
</dbReference>